<organism evidence="1 2">
    <name type="scientific">Setaria italica</name>
    <name type="common">Foxtail millet</name>
    <name type="synonym">Panicum italicum</name>
    <dbReference type="NCBI Taxonomy" id="4555"/>
    <lineage>
        <taxon>Eukaryota</taxon>
        <taxon>Viridiplantae</taxon>
        <taxon>Streptophyta</taxon>
        <taxon>Embryophyta</taxon>
        <taxon>Tracheophyta</taxon>
        <taxon>Spermatophyta</taxon>
        <taxon>Magnoliopsida</taxon>
        <taxon>Liliopsida</taxon>
        <taxon>Poales</taxon>
        <taxon>Poaceae</taxon>
        <taxon>PACMAD clade</taxon>
        <taxon>Panicoideae</taxon>
        <taxon>Panicodae</taxon>
        <taxon>Paniceae</taxon>
        <taxon>Cenchrinae</taxon>
        <taxon>Setaria</taxon>
    </lineage>
</organism>
<evidence type="ECO:0000313" key="2">
    <source>
        <dbReference type="Proteomes" id="UP000004995"/>
    </source>
</evidence>
<reference evidence="1" key="2">
    <citation type="submission" date="2018-08" db="UniProtKB">
        <authorList>
            <consortium name="EnsemblPlants"/>
        </authorList>
    </citation>
    <scope>IDENTIFICATION</scope>
    <source>
        <strain evidence="1">Yugu1</strain>
    </source>
</reference>
<accession>K3ZFY6</accession>
<dbReference type="EMBL" id="AGNK02001410">
    <property type="status" value="NOT_ANNOTATED_CDS"/>
    <property type="molecule type" value="Genomic_DNA"/>
</dbReference>
<evidence type="ECO:0000313" key="1">
    <source>
        <dbReference type="EnsemblPlants" id="KQL12953"/>
    </source>
</evidence>
<reference evidence="2" key="1">
    <citation type="journal article" date="2012" name="Nat. Biotechnol.">
        <title>Reference genome sequence of the model plant Setaria.</title>
        <authorList>
            <person name="Bennetzen J.L."/>
            <person name="Schmutz J."/>
            <person name="Wang H."/>
            <person name="Percifield R."/>
            <person name="Hawkins J."/>
            <person name="Pontaroli A.C."/>
            <person name="Estep M."/>
            <person name="Feng L."/>
            <person name="Vaughn J.N."/>
            <person name="Grimwood J."/>
            <person name="Jenkins J."/>
            <person name="Barry K."/>
            <person name="Lindquist E."/>
            <person name="Hellsten U."/>
            <person name="Deshpande S."/>
            <person name="Wang X."/>
            <person name="Wu X."/>
            <person name="Mitros T."/>
            <person name="Triplett J."/>
            <person name="Yang X."/>
            <person name="Ye C.Y."/>
            <person name="Mauro-Herrera M."/>
            <person name="Wang L."/>
            <person name="Li P."/>
            <person name="Sharma M."/>
            <person name="Sharma R."/>
            <person name="Ronald P.C."/>
            <person name="Panaud O."/>
            <person name="Kellogg E.A."/>
            <person name="Brutnell T.P."/>
            <person name="Doust A.N."/>
            <person name="Tuskan G.A."/>
            <person name="Rokhsar D."/>
            <person name="Devos K.M."/>
        </authorList>
    </citation>
    <scope>NUCLEOTIDE SEQUENCE [LARGE SCALE GENOMIC DNA]</scope>
    <source>
        <strain evidence="2">cv. Yugu1</strain>
    </source>
</reference>
<dbReference type="HOGENOM" id="CLU_2692457_0_0_1"/>
<dbReference type="AlphaFoldDB" id="K3ZFY6"/>
<dbReference type="EnsemblPlants" id="KQL12953">
    <property type="protein sequence ID" value="KQL12953"/>
    <property type="gene ID" value="SETIT_025488mg"/>
</dbReference>
<sequence>MSTRTNRRSFLSLIKCFLFRSWYVRLRRCPAITVRSEISTVELRCGLFFATPCGFSCCATAYTYTQVDSSTQQY</sequence>
<protein>
    <submittedName>
        <fullName evidence="1">Uncharacterized protein</fullName>
    </submittedName>
</protein>
<dbReference type="Gramene" id="KQL12953">
    <property type="protein sequence ID" value="KQL12953"/>
    <property type="gene ID" value="SETIT_025488mg"/>
</dbReference>
<proteinExistence type="predicted"/>
<keyword evidence="2" id="KW-1185">Reference proteome</keyword>
<dbReference type="Proteomes" id="UP000004995">
    <property type="component" value="Unassembled WGS sequence"/>
</dbReference>
<name>K3ZFY6_SETIT</name>
<dbReference type="InParanoid" id="K3ZFY6"/>